<geneLocation type="plasmid" evidence="2">
    <name>paeme5</name>
</geneLocation>
<keyword evidence="2" id="KW-1185">Reference proteome</keyword>
<evidence type="ECO:0000313" key="2">
    <source>
        <dbReference type="Proteomes" id="UP000502657"/>
    </source>
</evidence>
<accession>A0ABX6P130</accession>
<dbReference type="RefSeq" id="WP_171270169.1">
    <property type="nucleotide sequence ID" value="NZ_CP038446.1"/>
</dbReference>
<protein>
    <recommendedName>
        <fullName evidence="3">Phage protein</fullName>
    </recommendedName>
</protein>
<evidence type="ECO:0008006" key="3">
    <source>
        <dbReference type="Google" id="ProtNLM"/>
    </source>
</evidence>
<dbReference type="EMBL" id="CP038449">
    <property type="protein sequence ID" value="QJT41270.1"/>
    <property type="molecule type" value="Genomic_DNA"/>
</dbReference>
<organism evidence="1 2">
    <name type="scientific">Aeromonas media</name>
    <dbReference type="NCBI Taxonomy" id="651"/>
    <lineage>
        <taxon>Bacteria</taxon>
        <taxon>Pseudomonadati</taxon>
        <taxon>Pseudomonadota</taxon>
        <taxon>Gammaproteobacteria</taxon>
        <taxon>Aeromonadales</taxon>
        <taxon>Aeromonadaceae</taxon>
        <taxon>Aeromonas</taxon>
    </lineage>
</organism>
<keyword evidence="1" id="KW-0614">Plasmid</keyword>
<evidence type="ECO:0000313" key="1">
    <source>
        <dbReference type="EMBL" id="QJT41270.1"/>
    </source>
</evidence>
<dbReference type="Proteomes" id="UP000502657">
    <property type="component" value="Plasmid pAeme5"/>
</dbReference>
<gene>
    <name evidence="1" type="ORF">E4188_22490</name>
</gene>
<reference evidence="1 2" key="1">
    <citation type="submission" date="2019-03" db="EMBL/GenBank/DDBJ databases">
        <title>Novel transposon Tn6433 accelerates the dissemination of tet(E) in Aeromonas from aerobic biofilm under oxytetracycline stress.</title>
        <authorList>
            <person name="Shi Y."/>
            <person name="Tian Z."/>
            <person name="Zhang Y."/>
            <person name="Zhang H."/>
            <person name="Yang M."/>
        </authorList>
    </citation>
    <scope>NUCLEOTIDE SEQUENCE [LARGE SCALE GENOMIC DNA]</scope>
    <source>
        <strain evidence="1 2">R50-22</strain>
        <plasmid evidence="2">paeme5</plasmid>
    </source>
</reference>
<proteinExistence type="predicted"/>
<name>A0ABX6P130_AERME</name>
<sequence length="269" mass="30271">MIAGIELESVTAEFQGTAVTAAQASGTSISAAKDLAHDWQLSNGQCLILLRRNIDNDLTLEIDPSPLAYIAALNATGLHTQGALVYHGDDFTYNGNHCGYELTPSLNIERNLANVAGVVVGLLRNGEHKPYTYAFVDRQQLNVAIDYMHCECFGGVEQSDKTMKGLMLNVAIRYLIKWQINSRFPFPVDFNRYYELLQLHNDIVIRCQQERQRLVALQNSNMRNFRTVKSIPSTIEMLMQNSGAQAKQLLNTFEQPKTVDTFDFDTFAW</sequence>